<name>A0ABM6M2T1_9SPHN</name>
<dbReference type="EMBL" id="CP020083">
    <property type="protein sequence ID" value="ASR50189.1"/>
    <property type="molecule type" value="Genomic_DNA"/>
</dbReference>
<dbReference type="InterPro" id="IPR002376">
    <property type="entry name" value="Formyl_transf_N"/>
</dbReference>
<evidence type="ECO:0000259" key="1">
    <source>
        <dbReference type="Pfam" id="PF00551"/>
    </source>
</evidence>
<accession>A0ABM6M2T1</accession>
<proteinExistence type="predicted"/>
<dbReference type="SUPFAM" id="SSF53328">
    <property type="entry name" value="Formyltransferase"/>
    <property type="match status" value="1"/>
</dbReference>
<protein>
    <recommendedName>
        <fullName evidence="1">Formyl transferase N-terminal domain-containing protein</fullName>
    </recommendedName>
</protein>
<organism evidence="2 3">
    <name type="scientific">Blastomonas fulva</name>
    <dbReference type="NCBI Taxonomy" id="1550728"/>
    <lineage>
        <taxon>Bacteria</taxon>
        <taxon>Pseudomonadati</taxon>
        <taxon>Pseudomonadota</taxon>
        <taxon>Alphaproteobacteria</taxon>
        <taxon>Sphingomonadales</taxon>
        <taxon>Sphingomonadaceae</taxon>
        <taxon>Blastomonas</taxon>
    </lineage>
</organism>
<dbReference type="Proteomes" id="UP000258016">
    <property type="component" value="Chromosome"/>
</dbReference>
<dbReference type="Gene3D" id="3.40.50.170">
    <property type="entry name" value="Formyl transferase, N-terminal domain"/>
    <property type="match status" value="1"/>
</dbReference>
<keyword evidence="3" id="KW-1185">Reference proteome</keyword>
<dbReference type="InterPro" id="IPR036477">
    <property type="entry name" value="Formyl_transf_N_sf"/>
</dbReference>
<evidence type="ECO:0000313" key="3">
    <source>
        <dbReference type="Proteomes" id="UP000258016"/>
    </source>
</evidence>
<evidence type="ECO:0000313" key="2">
    <source>
        <dbReference type="EMBL" id="ASR50189.1"/>
    </source>
</evidence>
<gene>
    <name evidence="2" type="ORF">B5J99_00800</name>
</gene>
<dbReference type="Pfam" id="PF00551">
    <property type="entry name" value="Formyl_trans_N"/>
    <property type="match status" value="1"/>
</dbReference>
<feature type="domain" description="Formyl transferase N-terminal" evidence="1">
    <location>
        <begin position="139"/>
        <end position="243"/>
    </location>
</feature>
<sequence length="292" mass="31362">MGQLHSQGAAQLGREILHRRPDRKARAAAGGRHAAMKIALLTHRHSFKCAVIGSALAARGVQPDVIVCEQPPLAPAGARLRQLILERGPRGLTDKLLSKFGTRREDGTTEPGHSGQRLDAASYAAQHAIPLVDLPDLASSASLDRLRAEAIDLMIHSGAGILRAPLLALPRLGVLNAHMGVLPRYRGMNVAEWAAWENGPLGATLHWIDPGIDTGRIISTVPVARQGLRDVATLRHAVDQAQTAALADLVARMVASGEPPAATPQRREDGRQYFTMHPLIVEVLEQRLTQSA</sequence>
<reference evidence="2 3" key="1">
    <citation type="submission" date="2017-03" db="EMBL/GenBank/DDBJ databases">
        <title>Complete genome sequence of Blastomonas fulva degrading microcsystin LR.</title>
        <authorList>
            <person name="Lee H.-g."/>
            <person name="Jin L."/>
            <person name="oh H.-M."/>
        </authorList>
    </citation>
    <scope>NUCLEOTIDE SEQUENCE [LARGE SCALE GENOMIC DNA]</scope>
    <source>
        <strain evidence="2 3">T2</strain>
    </source>
</reference>